<evidence type="ECO:0000256" key="1">
    <source>
        <dbReference type="SAM" id="Phobius"/>
    </source>
</evidence>
<accession>A0ABM5N8L6</accession>
<proteinExistence type="predicted"/>
<reference evidence="2 3" key="1">
    <citation type="journal article" date="2012" name="Vet. Microbiol.">
        <title>Comparative genomic analyses of the Taylorellae.</title>
        <authorList>
            <person name="Hauser H."/>
            <person name="Richter D.C."/>
            <person name="van Tonder A."/>
            <person name="Clark L."/>
            <person name="Preston A."/>
        </authorList>
    </citation>
    <scope>NUCLEOTIDE SEQUENCE [LARGE SCALE GENOMIC DNA]</scope>
    <source>
        <strain evidence="2 3">ATCC 35865</strain>
    </source>
</reference>
<keyword evidence="3" id="KW-1185">Reference proteome</keyword>
<keyword evidence="1" id="KW-1133">Transmembrane helix</keyword>
<keyword evidence="1" id="KW-0812">Transmembrane</keyword>
<feature type="transmembrane region" description="Helical" evidence="1">
    <location>
        <begin position="23"/>
        <end position="45"/>
    </location>
</feature>
<keyword evidence="1" id="KW-0472">Membrane</keyword>
<dbReference type="Proteomes" id="UP000003121">
    <property type="component" value="Chromosome"/>
</dbReference>
<organism evidence="2 3">
    <name type="scientific">Taylorella equigenitalis ATCC 35865</name>
    <dbReference type="NCBI Taxonomy" id="743973"/>
    <lineage>
        <taxon>Bacteria</taxon>
        <taxon>Pseudomonadati</taxon>
        <taxon>Pseudomonadota</taxon>
        <taxon>Betaproteobacteria</taxon>
        <taxon>Burkholderiales</taxon>
        <taxon>Alcaligenaceae</taxon>
        <taxon>Taylorella</taxon>
    </lineage>
</organism>
<sequence length="47" mass="5364">MSRSMNQDHDHGKVRLSLLTSSALSRLVMVLVLLAVLWVIAFNLLEW</sequence>
<evidence type="ECO:0000313" key="2">
    <source>
        <dbReference type="EMBL" id="AFN35277.1"/>
    </source>
</evidence>
<evidence type="ECO:0000313" key="3">
    <source>
        <dbReference type="Proteomes" id="UP000003121"/>
    </source>
</evidence>
<name>A0ABM5N8L6_9BURK</name>
<dbReference type="EMBL" id="CP003264">
    <property type="protein sequence ID" value="AFN35277.1"/>
    <property type="molecule type" value="Genomic_DNA"/>
</dbReference>
<gene>
    <name evidence="2" type="ORF">KUI_0176</name>
</gene>
<protein>
    <submittedName>
        <fullName evidence="2">Uncharacterized protein</fullName>
    </submittedName>
</protein>